<evidence type="ECO:0000313" key="5">
    <source>
        <dbReference type="Proteomes" id="UP000276864"/>
    </source>
</evidence>
<dbReference type="SUPFAM" id="SSF51735">
    <property type="entry name" value="NAD(P)-binding Rossmann-fold domains"/>
    <property type="match status" value="1"/>
</dbReference>
<name>A0A3M7AMD7_HORWE</name>
<evidence type="ECO:0000313" key="4">
    <source>
        <dbReference type="EMBL" id="RMY28714.1"/>
    </source>
</evidence>
<evidence type="ECO:0000256" key="2">
    <source>
        <dbReference type="ARBA" id="ARBA00023002"/>
    </source>
</evidence>
<dbReference type="Gene3D" id="3.40.50.720">
    <property type="entry name" value="NAD(P)-binding Rossmann-like Domain"/>
    <property type="match status" value="1"/>
</dbReference>
<dbReference type="PRINTS" id="PR00081">
    <property type="entry name" value="GDHRDH"/>
</dbReference>
<keyword evidence="2" id="KW-0560">Oxidoreductase</keyword>
<dbReference type="AlphaFoldDB" id="A0A3M7AMD7"/>
<accession>A0A3M7AMD7</accession>
<reference evidence="4 5" key="1">
    <citation type="journal article" date="2018" name="BMC Genomics">
        <title>Genomic evidence for intraspecific hybridization in a clonal and extremely halotolerant yeast.</title>
        <authorList>
            <person name="Gostincar C."/>
            <person name="Stajich J.E."/>
            <person name="Zupancic J."/>
            <person name="Zalar P."/>
            <person name="Gunde-Cimerman N."/>
        </authorList>
    </citation>
    <scope>NUCLEOTIDE SEQUENCE [LARGE SCALE GENOMIC DNA]</scope>
    <source>
        <strain evidence="4 5">EXF-6651</strain>
    </source>
</reference>
<gene>
    <name evidence="4" type="ORF">D0866_09213</name>
</gene>
<organism evidence="4 5">
    <name type="scientific">Hortaea werneckii</name>
    <name type="common">Black yeast</name>
    <name type="synonym">Cladosporium werneckii</name>
    <dbReference type="NCBI Taxonomy" id="91943"/>
    <lineage>
        <taxon>Eukaryota</taxon>
        <taxon>Fungi</taxon>
        <taxon>Dikarya</taxon>
        <taxon>Ascomycota</taxon>
        <taxon>Pezizomycotina</taxon>
        <taxon>Dothideomycetes</taxon>
        <taxon>Dothideomycetidae</taxon>
        <taxon>Mycosphaerellales</taxon>
        <taxon>Teratosphaeriaceae</taxon>
        <taxon>Hortaea</taxon>
    </lineage>
</organism>
<proteinExistence type="inferred from homology"/>
<evidence type="ECO:0000256" key="1">
    <source>
        <dbReference type="ARBA" id="ARBA00006484"/>
    </source>
</evidence>
<dbReference type="PANTHER" id="PTHR48107:SF26">
    <property type="entry name" value="OXIDOREDUCTASE, SHORT-CHAIN DEHYDROGENASE_REDUCTASE FAMILY (AFU_ORTHOLOGUE AFUA_4G05870)"/>
    <property type="match status" value="1"/>
</dbReference>
<comment type="caution">
    <text evidence="4">The sequence shown here is derived from an EMBL/GenBank/DDBJ whole genome shotgun (WGS) entry which is preliminary data.</text>
</comment>
<comment type="similarity">
    <text evidence="1">Belongs to the short-chain dehydrogenases/reductases (SDR) family.</text>
</comment>
<feature type="region of interest" description="Disordered" evidence="3">
    <location>
        <begin position="1"/>
        <end position="41"/>
    </location>
</feature>
<evidence type="ECO:0000256" key="3">
    <source>
        <dbReference type="SAM" id="MobiDB-lite"/>
    </source>
</evidence>
<dbReference type="InterPro" id="IPR002347">
    <property type="entry name" value="SDR_fam"/>
</dbReference>
<protein>
    <submittedName>
        <fullName evidence="4">Uncharacterized protein</fullName>
    </submittedName>
</protein>
<sequence length="177" mass="20178">MSAQTSQFDTGHIPPVQQQQVPGWQKDMEQQPSTEYVPTPEGGYKLYEASGKLKNRKALITGGDSGIGKATAVLFAMEGADVLIQYLPEEEKDAQDTKAKVEKYGRKCYMYAANLKDKDNCVKMVEKALNEMGGINILFNNHAYQMYRENILEVPDEQWLHTFDTNIHRKWPRFPDT</sequence>
<dbReference type="GO" id="GO:0016614">
    <property type="term" value="F:oxidoreductase activity, acting on CH-OH group of donors"/>
    <property type="evidence" value="ECO:0007669"/>
    <property type="project" value="UniProtKB-ARBA"/>
</dbReference>
<dbReference type="Proteomes" id="UP000276864">
    <property type="component" value="Unassembled WGS sequence"/>
</dbReference>
<dbReference type="EMBL" id="QWIM01001065">
    <property type="protein sequence ID" value="RMY28714.1"/>
    <property type="molecule type" value="Genomic_DNA"/>
</dbReference>
<dbReference type="PANTHER" id="PTHR48107">
    <property type="entry name" value="NADPH-DEPENDENT ALDEHYDE REDUCTASE-LIKE PROTEIN, CHLOROPLASTIC-RELATED"/>
    <property type="match status" value="1"/>
</dbReference>
<dbReference type="Pfam" id="PF00106">
    <property type="entry name" value="adh_short"/>
    <property type="match status" value="1"/>
</dbReference>
<dbReference type="InterPro" id="IPR036291">
    <property type="entry name" value="NAD(P)-bd_dom_sf"/>
</dbReference>